<comment type="caution">
    <text evidence="1">The sequence shown here is derived from an EMBL/GenBank/DDBJ whole genome shotgun (WGS) entry which is preliminary data.</text>
</comment>
<accession>A0AAV7VY48</accession>
<dbReference type="EMBL" id="JANPWB010000002">
    <property type="protein sequence ID" value="KAJ1205286.1"/>
    <property type="molecule type" value="Genomic_DNA"/>
</dbReference>
<dbReference type="AlphaFoldDB" id="A0AAV7VY48"/>
<reference evidence="1" key="1">
    <citation type="journal article" date="2022" name="bioRxiv">
        <title>Sequencing and chromosome-scale assembly of the giantPleurodeles waltlgenome.</title>
        <authorList>
            <person name="Brown T."/>
            <person name="Elewa A."/>
            <person name="Iarovenko S."/>
            <person name="Subramanian E."/>
            <person name="Araus A.J."/>
            <person name="Petzold A."/>
            <person name="Susuki M."/>
            <person name="Suzuki K.-i.T."/>
            <person name="Hayashi T."/>
            <person name="Toyoda A."/>
            <person name="Oliveira C."/>
            <person name="Osipova E."/>
            <person name="Leigh N.D."/>
            <person name="Simon A."/>
            <person name="Yun M.H."/>
        </authorList>
    </citation>
    <scope>NUCLEOTIDE SEQUENCE</scope>
    <source>
        <strain evidence="1">20211129_DDA</strain>
        <tissue evidence="1">Liver</tissue>
    </source>
</reference>
<evidence type="ECO:0000313" key="1">
    <source>
        <dbReference type="EMBL" id="KAJ1205286.1"/>
    </source>
</evidence>
<evidence type="ECO:0000313" key="2">
    <source>
        <dbReference type="Proteomes" id="UP001066276"/>
    </source>
</evidence>
<keyword evidence="2" id="KW-1185">Reference proteome</keyword>
<name>A0AAV7VY48_PLEWA</name>
<protein>
    <submittedName>
        <fullName evidence="1">Uncharacterized protein</fullName>
    </submittedName>
</protein>
<proteinExistence type="predicted"/>
<dbReference type="Proteomes" id="UP001066276">
    <property type="component" value="Chromosome 1_2"/>
</dbReference>
<organism evidence="1 2">
    <name type="scientific">Pleurodeles waltl</name>
    <name type="common">Iberian ribbed newt</name>
    <dbReference type="NCBI Taxonomy" id="8319"/>
    <lineage>
        <taxon>Eukaryota</taxon>
        <taxon>Metazoa</taxon>
        <taxon>Chordata</taxon>
        <taxon>Craniata</taxon>
        <taxon>Vertebrata</taxon>
        <taxon>Euteleostomi</taxon>
        <taxon>Amphibia</taxon>
        <taxon>Batrachia</taxon>
        <taxon>Caudata</taxon>
        <taxon>Salamandroidea</taxon>
        <taxon>Salamandridae</taxon>
        <taxon>Pleurodelinae</taxon>
        <taxon>Pleurodeles</taxon>
    </lineage>
</organism>
<gene>
    <name evidence="1" type="ORF">NDU88_000721</name>
</gene>
<sequence length="105" mass="12354">MHSCIAATLCDLNNGTTEYLPYHHTRNKVHRQAAHITASGCGLNICARKNEHIRYEKQQHNLKEQAISRLTQIAARQYGCFRQEKQWRTRIWRATELHHLMIFVS</sequence>